<evidence type="ECO:0000259" key="2">
    <source>
        <dbReference type="PROSITE" id="PS51881"/>
    </source>
</evidence>
<proteinExistence type="predicted"/>
<comment type="caution">
    <text evidence="3">The sequence shown here is derived from an EMBL/GenBank/DDBJ whole genome shotgun (WGS) entry which is preliminary data.</text>
</comment>
<accession>A0A644YNK4</accession>
<name>A0A644YNK4_9ZZZZ</name>
<gene>
    <name evidence="3" type="ORF">SDC9_76431</name>
</gene>
<sequence length="39" mass="4574">MRRFQQMLVKNGIISALREMGAKDGDSIRLGEWEFDFID</sequence>
<dbReference type="InterPro" id="IPR015349">
    <property type="entry name" value="OCT_dom"/>
</dbReference>
<dbReference type="SUPFAM" id="SSF102741">
    <property type="entry name" value="Obg GTP-binding protein C-terminal domain"/>
    <property type="match status" value="1"/>
</dbReference>
<dbReference type="Pfam" id="PF09269">
    <property type="entry name" value="DUF1967"/>
    <property type="match status" value="1"/>
</dbReference>
<dbReference type="EMBL" id="VSSQ01005634">
    <property type="protein sequence ID" value="MPM29889.1"/>
    <property type="molecule type" value="Genomic_DNA"/>
</dbReference>
<evidence type="ECO:0000313" key="3">
    <source>
        <dbReference type="EMBL" id="MPM29889.1"/>
    </source>
</evidence>
<dbReference type="NCBIfam" id="TIGR03595">
    <property type="entry name" value="Obg_CgtA_exten"/>
    <property type="match status" value="1"/>
</dbReference>
<dbReference type="Gene3D" id="3.30.300.350">
    <property type="entry name" value="GTP-binding protein OBG, C-terminal domain"/>
    <property type="match status" value="1"/>
</dbReference>
<dbReference type="PROSITE" id="PS51881">
    <property type="entry name" value="OCT"/>
    <property type="match status" value="1"/>
</dbReference>
<dbReference type="InterPro" id="IPR036346">
    <property type="entry name" value="GTP-bd_prot_GTP1/OBG_C_sf"/>
</dbReference>
<evidence type="ECO:0000256" key="1">
    <source>
        <dbReference type="ARBA" id="ARBA00023134"/>
    </source>
</evidence>
<keyword evidence="1" id="KW-0342">GTP-binding</keyword>
<dbReference type="GO" id="GO:0005525">
    <property type="term" value="F:GTP binding"/>
    <property type="evidence" value="ECO:0007669"/>
    <property type="project" value="UniProtKB-KW"/>
</dbReference>
<protein>
    <recommendedName>
        <fullName evidence="2">OCT domain-containing protein</fullName>
    </recommendedName>
</protein>
<reference evidence="3" key="1">
    <citation type="submission" date="2019-08" db="EMBL/GenBank/DDBJ databases">
        <authorList>
            <person name="Kucharzyk K."/>
            <person name="Murdoch R.W."/>
            <person name="Higgins S."/>
            <person name="Loffler F."/>
        </authorList>
    </citation>
    <scope>NUCLEOTIDE SEQUENCE</scope>
</reference>
<organism evidence="3">
    <name type="scientific">bioreactor metagenome</name>
    <dbReference type="NCBI Taxonomy" id="1076179"/>
    <lineage>
        <taxon>unclassified sequences</taxon>
        <taxon>metagenomes</taxon>
        <taxon>ecological metagenomes</taxon>
    </lineage>
</organism>
<feature type="domain" description="OCT" evidence="2">
    <location>
        <begin position="1"/>
        <end position="39"/>
    </location>
</feature>
<keyword evidence="1" id="KW-0547">Nucleotide-binding</keyword>
<dbReference type="AlphaFoldDB" id="A0A644YNK4"/>